<dbReference type="PANTHER" id="PTHR11782:SF83">
    <property type="entry name" value="GUANOSINE-DIPHOSPHATASE"/>
    <property type="match status" value="1"/>
</dbReference>
<protein>
    <recommendedName>
        <fullName evidence="5">guanosine-diphosphatase</fullName>
        <ecNumber evidence="5">3.6.1.42</ecNumber>
    </recommendedName>
</protein>
<dbReference type="PANTHER" id="PTHR11782">
    <property type="entry name" value="ADENOSINE/GUANOSINE DIPHOSPHATASE"/>
    <property type="match status" value="1"/>
</dbReference>
<evidence type="ECO:0000256" key="8">
    <source>
        <dbReference type="RuleBase" id="RU003833"/>
    </source>
</evidence>
<dbReference type="Pfam" id="PF01150">
    <property type="entry name" value="GDA1_CD39"/>
    <property type="match status" value="1"/>
</dbReference>
<feature type="region of interest" description="Disordered" evidence="9">
    <location>
        <begin position="71"/>
        <end position="129"/>
    </location>
</feature>
<evidence type="ECO:0000256" key="1">
    <source>
        <dbReference type="ARBA" id="ARBA00004323"/>
    </source>
</evidence>
<comment type="subcellular location">
    <subcellularLocation>
        <location evidence="1">Golgi apparatus membrane</location>
        <topology evidence="1">Single-pass type II membrane protein</topology>
    </subcellularLocation>
</comment>
<dbReference type="GO" id="GO:0045134">
    <property type="term" value="F:UDP phosphatase activity"/>
    <property type="evidence" value="ECO:0007669"/>
    <property type="project" value="TreeGrafter"/>
</dbReference>
<dbReference type="InterPro" id="IPR000407">
    <property type="entry name" value="GDA1_CD39_NTPase"/>
</dbReference>
<dbReference type="GO" id="GO:0017111">
    <property type="term" value="F:ribonucleoside triphosphate phosphatase activity"/>
    <property type="evidence" value="ECO:0007669"/>
    <property type="project" value="TreeGrafter"/>
</dbReference>
<evidence type="ECO:0000256" key="6">
    <source>
        <dbReference type="PIRSR" id="PIRSR600407-1"/>
    </source>
</evidence>
<evidence type="ECO:0000256" key="2">
    <source>
        <dbReference type="ARBA" id="ARBA00009283"/>
    </source>
</evidence>
<evidence type="ECO:0000313" key="11">
    <source>
        <dbReference type="Proteomes" id="UP000717328"/>
    </source>
</evidence>
<organism evidence="10 11">
    <name type="scientific">Sphagnurus paluster</name>
    <dbReference type="NCBI Taxonomy" id="117069"/>
    <lineage>
        <taxon>Eukaryota</taxon>
        <taxon>Fungi</taxon>
        <taxon>Dikarya</taxon>
        <taxon>Basidiomycota</taxon>
        <taxon>Agaricomycotina</taxon>
        <taxon>Agaricomycetes</taxon>
        <taxon>Agaricomycetidae</taxon>
        <taxon>Agaricales</taxon>
        <taxon>Tricholomatineae</taxon>
        <taxon>Lyophyllaceae</taxon>
        <taxon>Sphagnurus</taxon>
    </lineage>
</organism>
<comment type="function">
    <text evidence="4">After transfer of sugars to endogenous macromolecular acceptors, the enzyme converts nucleoside diphosphates to nucleoside monophosphates which in turn exit the Golgi lumen in a coupled antiporter reaction, allowing entry of additional nucleotide sugar from the cytosol.</text>
</comment>
<evidence type="ECO:0000313" key="10">
    <source>
        <dbReference type="EMBL" id="KAG5652313.1"/>
    </source>
</evidence>
<keyword evidence="11" id="KW-1185">Reference proteome</keyword>
<evidence type="ECO:0000256" key="3">
    <source>
        <dbReference type="ARBA" id="ARBA00022801"/>
    </source>
</evidence>
<evidence type="ECO:0000256" key="7">
    <source>
        <dbReference type="PIRSR" id="PIRSR600407-2"/>
    </source>
</evidence>
<reference evidence="10" key="1">
    <citation type="submission" date="2021-02" db="EMBL/GenBank/DDBJ databases">
        <authorList>
            <person name="Nieuwenhuis M."/>
            <person name="Van De Peppel L.J.J."/>
        </authorList>
    </citation>
    <scope>NUCLEOTIDE SEQUENCE</scope>
    <source>
        <strain evidence="10">D49</strain>
    </source>
</reference>
<evidence type="ECO:0000256" key="9">
    <source>
        <dbReference type="SAM" id="MobiDB-lite"/>
    </source>
</evidence>
<dbReference type="EC" id="3.6.1.42" evidence="5"/>
<feature type="active site" description="Proton acceptor" evidence="6">
    <location>
        <position position="261"/>
    </location>
</feature>
<dbReference type="Gene3D" id="3.30.420.40">
    <property type="match status" value="1"/>
</dbReference>
<keyword evidence="3 8" id="KW-0378">Hydrolase</keyword>
<sequence>MAISPRSANYERLEGGMGPSRNPGARRFAWKKFAVGASILIGIVWFVGPREPRNFSWGSVKNGYHYGTDVDTAPLPGPPAAKPTTTITTMPSTSNSNNNQASHKPPSESPATFETDSDPSKTPHCSRPHAAGTPIVQYALMIDAGSTGSRIHIYKFNNCQASPSYEWEVFKQTQPGLSDYASDPLAAAKSLDVLMAEAMRVVPEHLRKCTPVAVKATAGLRLLPGSQAGDILKAVEQRLRQEWVFPLAPGEPVSVMDGKDEGVYAWITANYLLGTLRDGGSYAVLDLGGASTQIAFEPTLDGTARLEEGDHRFELSYGESKHVLYQHSYLGYGLMRARKHVHQLVEFMADINAHADKANEIGNPCLAKGTKKRVELKDVRGERNVTMVGEEIGSFDACNRVVELVMAKDAICKVKPCSFNGVYQPSILDSFPTGNVLLLSYFYDRLAPLLPPLPASAAPDTPLTLSISTIAETARAVCAGRDAWLKQWGANQHIMSELNGRPEWCLDLTFMHALLRLGYEFADTRQVHLAKKVDGTELGWCLGATLAVVAGELKCTY</sequence>
<feature type="binding site" evidence="7">
    <location>
        <begin position="289"/>
        <end position="293"/>
    </location>
    <ligand>
        <name>ATP</name>
        <dbReference type="ChEBI" id="CHEBI:30616"/>
    </ligand>
</feature>
<reference evidence="10" key="2">
    <citation type="submission" date="2021-10" db="EMBL/GenBank/DDBJ databases">
        <title>Phylogenomics reveals ancestral predisposition of the termite-cultivated fungus Termitomyces towards a domesticated lifestyle.</title>
        <authorList>
            <person name="Auxier B."/>
            <person name="Grum-Grzhimaylo A."/>
            <person name="Cardenas M.E."/>
            <person name="Lodge J.D."/>
            <person name="Laessoe T."/>
            <person name="Pedersen O."/>
            <person name="Smith M.E."/>
            <person name="Kuyper T.W."/>
            <person name="Franco-Molano E.A."/>
            <person name="Baroni T.J."/>
            <person name="Aanen D.K."/>
        </authorList>
    </citation>
    <scope>NUCLEOTIDE SEQUENCE</scope>
    <source>
        <strain evidence="10">D49</strain>
    </source>
</reference>
<dbReference type="GO" id="GO:0009134">
    <property type="term" value="P:nucleoside diphosphate catabolic process"/>
    <property type="evidence" value="ECO:0007669"/>
    <property type="project" value="TreeGrafter"/>
</dbReference>
<feature type="compositionally biased region" description="Low complexity" evidence="9">
    <location>
        <begin position="82"/>
        <end position="98"/>
    </location>
</feature>
<dbReference type="Proteomes" id="UP000717328">
    <property type="component" value="Unassembled WGS sequence"/>
</dbReference>
<dbReference type="OrthoDB" id="6372431at2759"/>
<keyword evidence="7" id="KW-0067">ATP-binding</keyword>
<dbReference type="PROSITE" id="PS01238">
    <property type="entry name" value="GDA1_CD39_NTPASE"/>
    <property type="match status" value="1"/>
</dbReference>
<comment type="similarity">
    <text evidence="2 8">Belongs to the GDA1/CD39 NTPase family.</text>
</comment>
<dbReference type="GO" id="GO:0005524">
    <property type="term" value="F:ATP binding"/>
    <property type="evidence" value="ECO:0007669"/>
    <property type="project" value="UniProtKB-KW"/>
</dbReference>
<dbReference type="GO" id="GO:0004382">
    <property type="term" value="F:GDP phosphatase activity"/>
    <property type="evidence" value="ECO:0007669"/>
    <property type="project" value="UniProtKB-EC"/>
</dbReference>
<proteinExistence type="inferred from homology"/>
<evidence type="ECO:0000256" key="4">
    <source>
        <dbReference type="ARBA" id="ARBA00037742"/>
    </source>
</evidence>
<dbReference type="CDD" id="cd24040">
    <property type="entry name" value="ASKHA_NBD_GDA1"/>
    <property type="match status" value="1"/>
</dbReference>
<comment type="caution">
    <text evidence="10">The sequence shown here is derived from an EMBL/GenBank/DDBJ whole genome shotgun (WGS) entry which is preliminary data.</text>
</comment>
<dbReference type="EMBL" id="JABCKI010000139">
    <property type="protein sequence ID" value="KAG5652313.1"/>
    <property type="molecule type" value="Genomic_DNA"/>
</dbReference>
<dbReference type="GO" id="GO:0006487">
    <property type="term" value="P:protein N-linked glycosylation"/>
    <property type="evidence" value="ECO:0007669"/>
    <property type="project" value="TreeGrafter"/>
</dbReference>
<keyword evidence="7" id="KW-0547">Nucleotide-binding</keyword>
<gene>
    <name evidence="10" type="ORF">H0H81_005463</name>
</gene>
<dbReference type="Gene3D" id="3.30.420.150">
    <property type="entry name" value="Exopolyphosphatase. Domain 2"/>
    <property type="match status" value="1"/>
</dbReference>
<accession>A0A9P7GLL7</accession>
<name>A0A9P7GLL7_9AGAR</name>
<evidence type="ECO:0000256" key="5">
    <source>
        <dbReference type="ARBA" id="ARBA00038903"/>
    </source>
</evidence>
<dbReference type="GO" id="GO:0000139">
    <property type="term" value="C:Golgi membrane"/>
    <property type="evidence" value="ECO:0007669"/>
    <property type="project" value="UniProtKB-SubCell"/>
</dbReference>
<dbReference type="AlphaFoldDB" id="A0A9P7GLL7"/>
<feature type="region of interest" description="Disordered" evidence="9">
    <location>
        <begin position="1"/>
        <end position="23"/>
    </location>
</feature>